<keyword evidence="3" id="KW-1185">Reference proteome</keyword>
<gene>
    <name evidence="2" type="ORF">BJ085DRAFT_5689</name>
</gene>
<dbReference type="InterPro" id="IPR012337">
    <property type="entry name" value="RNaseH-like_sf"/>
</dbReference>
<name>A0A4P9ZKV3_9FUNG</name>
<protein>
    <recommendedName>
        <fullName evidence="1">Integrase zinc-binding domain-containing protein</fullName>
    </recommendedName>
</protein>
<dbReference type="PANTHER" id="PTHR47266">
    <property type="entry name" value="ENDONUCLEASE-RELATED"/>
    <property type="match status" value="1"/>
</dbReference>
<evidence type="ECO:0000259" key="1">
    <source>
        <dbReference type="Pfam" id="PF17921"/>
    </source>
</evidence>
<dbReference type="Proteomes" id="UP000268162">
    <property type="component" value="Unassembled WGS sequence"/>
</dbReference>
<sequence length="124" mass="14112">VISDPEERHRVVVSVHGGHPSGHRGIKATHRMCANRFFWPNLYKDVERVIRTCDICQRNPHGSVQVPLKVTTGSTIFSRIGIDLTELEESTEGHRYLVVARDDLTGWAEARALKDKRSTTVYQF</sequence>
<dbReference type="InterPro" id="IPR052160">
    <property type="entry name" value="Gypsy_RT_Integrase-like"/>
</dbReference>
<dbReference type="SUPFAM" id="SSF53098">
    <property type="entry name" value="Ribonuclease H-like"/>
    <property type="match status" value="1"/>
</dbReference>
<dbReference type="Gene3D" id="3.30.420.10">
    <property type="entry name" value="Ribonuclease H-like superfamily/Ribonuclease H"/>
    <property type="match status" value="1"/>
</dbReference>
<dbReference type="Gene3D" id="1.10.340.70">
    <property type="match status" value="1"/>
</dbReference>
<dbReference type="InterPro" id="IPR036397">
    <property type="entry name" value="RNaseH_sf"/>
</dbReference>
<dbReference type="Pfam" id="PF17921">
    <property type="entry name" value="Integrase_H2C2"/>
    <property type="match status" value="1"/>
</dbReference>
<dbReference type="AlphaFoldDB" id="A0A4P9ZKV3"/>
<evidence type="ECO:0000313" key="2">
    <source>
        <dbReference type="EMBL" id="RKP33735.1"/>
    </source>
</evidence>
<feature type="non-terminal residue" evidence="2">
    <location>
        <position position="124"/>
    </location>
</feature>
<feature type="non-terminal residue" evidence="2">
    <location>
        <position position="1"/>
    </location>
</feature>
<dbReference type="STRING" id="215637.A0A4P9ZKV3"/>
<dbReference type="InterPro" id="IPR041588">
    <property type="entry name" value="Integrase_H2C2"/>
</dbReference>
<organism evidence="2 3">
    <name type="scientific">Dimargaris cristalligena</name>
    <dbReference type="NCBI Taxonomy" id="215637"/>
    <lineage>
        <taxon>Eukaryota</taxon>
        <taxon>Fungi</taxon>
        <taxon>Fungi incertae sedis</taxon>
        <taxon>Zoopagomycota</taxon>
        <taxon>Kickxellomycotina</taxon>
        <taxon>Dimargaritomycetes</taxon>
        <taxon>Dimargaritales</taxon>
        <taxon>Dimargaritaceae</taxon>
        <taxon>Dimargaris</taxon>
    </lineage>
</organism>
<evidence type="ECO:0000313" key="3">
    <source>
        <dbReference type="Proteomes" id="UP000268162"/>
    </source>
</evidence>
<feature type="domain" description="Integrase zinc-binding" evidence="1">
    <location>
        <begin position="4"/>
        <end position="59"/>
    </location>
</feature>
<reference evidence="3" key="1">
    <citation type="journal article" date="2018" name="Nat. Microbiol.">
        <title>Leveraging single-cell genomics to expand the fungal tree of life.</title>
        <authorList>
            <person name="Ahrendt S.R."/>
            <person name="Quandt C.A."/>
            <person name="Ciobanu D."/>
            <person name="Clum A."/>
            <person name="Salamov A."/>
            <person name="Andreopoulos B."/>
            <person name="Cheng J.F."/>
            <person name="Woyke T."/>
            <person name="Pelin A."/>
            <person name="Henrissat B."/>
            <person name="Reynolds N.K."/>
            <person name="Benny G.L."/>
            <person name="Smith M.E."/>
            <person name="James T.Y."/>
            <person name="Grigoriev I.V."/>
        </authorList>
    </citation>
    <scope>NUCLEOTIDE SEQUENCE [LARGE SCALE GENOMIC DNA]</scope>
    <source>
        <strain evidence="3">RSA 468</strain>
    </source>
</reference>
<proteinExistence type="predicted"/>
<dbReference type="GO" id="GO:0003676">
    <property type="term" value="F:nucleic acid binding"/>
    <property type="evidence" value="ECO:0007669"/>
    <property type="project" value="InterPro"/>
</dbReference>
<accession>A0A4P9ZKV3</accession>
<dbReference type="EMBL" id="ML003597">
    <property type="protein sequence ID" value="RKP33735.1"/>
    <property type="molecule type" value="Genomic_DNA"/>
</dbReference>